<sequence>MTLKSYKSGILHRNKIVENSSVVVLSQIDMAEAGAIKNSEDFEVEEFARDMMEFVANAHLLETKKNGEEMFAVQITHGHRWVNVEFTVRTCFSPIFLGAISCAFTKYCFGGAVCFLLLACPCVT</sequence>
<name>A0A4Y2AW86_ARAVE</name>
<protein>
    <submittedName>
        <fullName evidence="1">Uncharacterized protein</fullName>
    </submittedName>
</protein>
<evidence type="ECO:0000313" key="2">
    <source>
        <dbReference type="Proteomes" id="UP000499080"/>
    </source>
</evidence>
<proteinExistence type="predicted"/>
<comment type="caution">
    <text evidence="1">The sequence shown here is derived from an EMBL/GenBank/DDBJ whole genome shotgun (WGS) entry which is preliminary data.</text>
</comment>
<organism evidence="1 2">
    <name type="scientific">Araneus ventricosus</name>
    <name type="common">Orbweaver spider</name>
    <name type="synonym">Epeira ventricosa</name>
    <dbReference type="NCBI Taxonomy" id="182803"/>
    <lineage>
        <taxon>Eukaryota</taxon>
        <taxon>Metazoa</taxon>
        <taxon>Ecdysozoa</taxon>
        <taxon>Arthropoda</taxon>
        <taxon>Chelicerata</taxon>
        <taxon>Arachnida</taxon>
        <taxon>Araneae</taxon>
        <taxon>Araneomorphae</taxon>
        <taxon>Entelegynae</taxon>
        <taxon>Araneoidea</taxon>
        <taxon>Araneidae</taxon>
        <taxon>Araneus</taxon>
    </lineage>
</organism>
<evidence type="ECO:0000313" key="1">
    <source>
        <dbReference type="EMBL" id="GBL83988.1"/>
    </source>
</evidence>
<dbReference type="Proteomes" id="UP000499080">
    <property type="component" value="Unassembled WGS sequence"/>
</dbReference>
<keyword evidence="2" id="KW-1185">Reference proteome</keyword>
<gene>
    <name evidence="1" type="ORF">AVEN_100862_1</name>
</gene>
<reference evidence="1 2" key="1">
    <citation type="journal article" date="2019" name="Sci. Rep.">
        <title>Orb-weaving spider Araneus ventricosus genome elucidates the spidroin gene catalogue.</title>
        <authorList>
            <person name="Kono N."/>
            <person name="Nakamura H."/>
            <person name="Ohtoshi R."/>
            <person name="Moran D.A.P."/>
            <person name="Shinohara A."/>
            <person name="Yoshida Y."/>
            <person name="Fujiwara M."/>
            <person name="Mori M."/>
            <person name="Tomita M."/>
            <person name="Arakawa K."/>
        </authorList>
    </citation>
    <scope>NUCLEOTIDE SEQUENCE [LARGE SCALE GENOMIC DNA]</scope>
</reference>
<dbReference type="AlphaFoldDB" id="A0A4Y2AW86"/>
<accession>A0A4Y2AW86</accession>
<dbReference type="EMBL" id="BGPR01000035">
    <property type="protein sequence ID" value="GBL83988.1"/>
    <property type="molecule type" value="Genomic_DNA"/>
</dbReference>